<evidence type="ECO:0000256" key="6">
    <source>
        <dbReference type="ARBA" id="ARBA00022692"/>
    </source>
</evidence>
<sequence length="403" mass="42836">MAPLRGSVRARMTLLYGGVFTVITLAVLITALRLQKGIVDGKVDRFVKPGSVAGIPCEMRPPESPCSAVPYRPSADTAPAASPPGPHTVLDREGKAQLQHDLASTQLVVSLIAIGVIMVLAFVVCWWLTGRLLRPLQRVTTTARRLSLSTLHERIALTGPRDELKDLADTFDAMLDRLEHAVASQRRFVANASHELRTPLAIQRTAMEVGLADPSPERVARIREELLRATERSERLIEGLLVLAQGEQELTVRAPVDLATVVDQVIGEHLPFAERRGIAVGATTRPVTVAGDEVLITRLVANLVQNAIRHNDEGGRLLVDLSPAGGLVVSNTGPEVPPEQVGELFEPFRRLHADRTGSSEGAGLGLSIVAAIAQAHGGTVRAAANPGGGLAVTVALPVLVPSG</sequence>
<evidence type="ECO:0000313" key="15">
    <source>
        <dbReference type="EMBL" id="QKM72067.1"/>
    </source>
</evidence>
<dbReference type="GO" id="GO:0000155">
    <property type="term" value="F:phosphorelay sensor kinase activity"/>
    <property type="evidence" value="ECO:0007669"/>
    <property type="project" value="InterPro"/>
</dbReference>
<evidence type="ECO:0000256" key="11">
    <source>
        <dbReference type="SAM" id="MobiDB-lite"/>
    </source>
</evidence>
<dbReference type="SMART" id="SM00304">
    <property type="entry name" value="HAMP"/>
    <property type="match status" value="1"/>
</dbReference>
<dbReference type="CDD" id="cd06225">
    <property type="entry name" value="HAMP"/>
    <property type="match status" value="1"/>
</dbReference>
<evidence type="ECO:0000259" key="14">
    <source>
        <dbReference type="PROSITE" id="PS50885"/>
    </source>
</evidence>
<dbReference type="InterPro" id="IPR004358">
    <property type="entry name" value="Sig_transdc_His_kin-like_C"/>
</dbReference>
<feature type="domain" description="HAMP" evidence="14">
    <location>
        <begin position="130"/>
        <end position="183"/>
    </location>
</feature>
<feature type="transmembrane region" description="Helical" evidence="12">
    <location>
        <begin position="12"/>
        <end position="32"/>
    </location>
</feature>
<feature type="transmembrane region" description="Helical" evidence="12">
    <location>
        <begin position="107"/>
        <end position="128"/>
    </location>
</feature>
<gene>
    <name evidence="15" type="ORF">STSU_032975</name>
</gene>
<comment type="subcellular location">
    <subcellularLocation>
        <location evidence="2">Cell membrane</location>
    </subcellularLocation>
</comment>
<evidence type="ECO:0000256" key="7">
    <source>
        <dbReference type="ARBA" id="ARBA00022777"/>
    </source>
</evidence>
<evidence type="ECO:0000256" key="1">
    <source>
        <dbReference type="ARBA" id="ARBA00000085"/>
    </source>
</evidence>
<evidence type="ECO:0000256" key="9">
    <source>
        <dbReference type="ARBA" id="ARBA00023012"/>
    </source>
</evidence>
<dbReference type="InterPro" id="IPR036890">
    <property type="entry name" value="HATPase_C_sf"/>
</dbReference>
<dbReference type="CDD" id="cd00075">
    <property type="entry name" value="HATPase"/>
    <property type="match status" value="1"/>
</dbReference>
<evidence type="ECO:0000256" key="3">
    <source>
        <dbReference type="ARBA" id="ARBA00012438"/>
    </source>
</evidence>
<keyword evidence="10 12" id="KW-0472">Membrane</keyword>
<dbReference type="Pfam" id="PF00672">
    <property type="entry name" value="HAMP"/>
    <property type="match status" value="1"/>
</dbReference>
<keyword evidence="9" id="KW-0902">Two-component regulatory system</keyword>
<dbReference type="GO" id="GO:0005886">
    <property type="term" value="C:plasma membrane"/>
    <property type="evidence" value="ECO:0007669"/>
    <property type="project" value="UniProtKB-SubCell"/>
</dbReference>
<accession>A0A7G3UNV4</accession>
<dbReference type="CDD" id="cd00082">
    <property type="entry name" value="HisKA"/>
    <property type="match status" value="1"/>
</dbReference>
<dbReference type="Gene3D" id="6.10.340.10">
    <property type="match status" value="1"/>
</dbReference>
<dbReference type="PROSITE" id="PS50885">
    <property type="entry name" value="HAMP"/>
    <property type="match status" value="1"/>
</dbReference>
<dbReference type="Gene3D" id="3.30.565.10">
    <property type="entry name" value="Histidine kinase-like ATPase, C-terminal domain"/>
    <property type="match status" value="1"/>
</dbReference>
<dbReference type="SUPFAM" id="SSF47384">
    <property type="entry name" value="Homodimeric domain of signal transducing histidine kinase"/>
    <property type="match status" value="1"/>
</dbReference>
<evidence type="ECO:0000259" key="13">
    <source>
        <dbReference type="PROSITE" id="PS50109"/>
    </source>
</evidence>
<dbReference type="InterPro" id="IPR050428">
    <property type="entry name" value="TCS_sensor_his_kinase"/>
</dbReference>
<dbReference type="InterPro" id="IPR003594">
    <property type="entry name" value="HATPase_dom"/>
</dbReference>
<feature type="region of interest" description="Disordered" evidence="11">
    <location>
        <begin position="61"/>
        <end position="89"/>
    </location>
</feature>
<keyword evidence="7 15" id="KW-0418">Kinase</keyword>
<dbReference type="InterPro" id="IPR005467">
    <property type="entry name" value="His_kinase_dom"/>
</dbReference>
<protein>
    <recommendedName>
        <fullName evidence="3">histidine kinase</fullName>
        <ecNumber evidence="3">2.7.13.3</ecNumber>
    </recommendedName>
</protein>
<dbReference type="SUPFAM" id="SSF55874">
    <property type="entry name" value="ATPase domain of HSP90 chaperone/DNA topoisomerase II/histidine kinase"/>
    <property type="match status" value="1"/>
</dbReference>
<evidence type="ECO:0000313" key="16">
    <source>
        <dbReference type="Proteomes" id="UP000005940"/>
    </source>
</evidence>
<feature type="domain" description="Histidine kinase" evidence="13">
    <location>
        <begin position="191"/>
        <end position="400"/>
    </location>
</feature>
<evidence type="ECO:0000256" key="10">
    <source>
        <dbReference type="ARBA" id="ARBA00023136"/>
    </source>
</evidence>
<organism evidence="15 16">
    <name type="scientific">Streptomyces tsukubensis (strain DSM 42081 / NBRC 108919 / NRRL 18488 / 9993)</name>
    <dbReference type="NCBI Taxonomy" id="1114943"/>
    <lineage>
        <taxon>Bacteria</taxon>
        <taxon>Bacillati</taxon>
        <taxon>Actinomycetota</taxon>
        <taxon>Actinomycetes</taxon>
        <taxon>Kitasatosporales</taxon>
        <taxon>Streptomycetaceae</taxon>
        <taxon>Streptomyces</taxon>
    </lineage>
</organism>
<dbReference type="Pfam" id="PF00512">
    <property type="entry name" value="HisKA"/>
    <property type="match status" value="1"/>
</dbReference>
<dbReference type="InterPro" id="IPR003660">
    <property type="entry name" value="HAMP_dom"/>
</dbReference>
<name>A0A7G3UNV4_STRT9</name>
<keyword evidence="6 12" id="KW-0812">Transmembrane</keyword>
<reference evidence="15 16" key="1">
    <citation type="journal article" date="2012" name="J. Bacteriol.">
        <title>Draft genome of Streptomyces tsukubaensis NRRL 18488, the producer of the clinically important immunosuppressant tacrolimus (FK506).</title>
        <authorList>
            <person name="Barreiro C."/>
            <person name="Prieto C."/>
            <person name="Sola-Landa A."/>
            <person name="Solera E."/>
            <person name="Martinez-Castro M."/>
            <person name="Perez-Redondo R."/>
            <person name="Garcia-Estrada C."/>
            <person name="Aparicio J.F."/>
            <person name="Fernandez-Martinez L.T."/>
            <person name="Santos-Aberturas J."/>
            <person name="Salehi-Najafabadi Z."/>
            <person name="Rodriguez-Garcia A."/>
            <person name="Tauch A."/>
            <person name="Martin J.F."/>
        </authorList>
    </citation>
    <scope>NUCLEOTIDE SEQUENCE [LARGE SCALE GENOMIC DNA]</scope>
    <source>
        <strain evidence="16">DSM 42081 / NBRC 108919 / NRRL 18488 / 9993</strain>
    </source>
</reference>
<keyword evidence="4" id="KW-0597">Phosphoprotein</keyword>
<dbReference type="AlphaFoldDB" id="A0A7G3UNV4"/>
<keyword evidence="16" id="KW-1185">Reference proteome</keyword>
<proteinExistence type="predicted"/>
<evidence type="ECO:0000256" key="2">
    <source>
        <dbReference type="ARBA" id="ARBA00004236"/>
    </source>
</evidence>
<keyword evidence="5" id="KW-0808">Transferase</keyword>
<dbReference type="SMART" id="SM00387">
    <property type="entry name" value="HATPase_c"/>
    <property type="match status" value="1"/>
</dbReference>
<dbReference type="PRINTS" id="PR00344">
    <property type="entry name" value="BCTRLSENSOR"/>
</dbReference>
<dbReference type="PANTHER" id="PTHR45436">
    <property type="entry name" value="SENSOR HISTIDINE KINASE YKOH"/>
    <property type="match status" value="1"/>
</dbReference>
<evidence type="ECO:0000256" key="5">
    <source>
        <dbReference type="ARBA" id="ARBA00022679"/>
    </source>
</evidence>
<dbReference type="EC" id="2.7.13.3" evidence="3"/>
<dbReference type="SUPFAM" id="SSF158472">
    <property type="entry name" value="HAMP domain-like"/>
    <property type="match status" value="1"/>
</dbReference>
<evidence type="ECO:0000256" key="12">
    <source>
        <dbReference type="SAM" id="Phobius"/>
    </source>
</evidence>
<dbReference type="Gene3D" id="1.10.287.130">
    <property type="match status" value="1"/>
</dbReference>
<dbReference type="InterPro" id="IPR003661">
    <property type="entry name" value="HisK_dim/P_dom"/>
</dbReference>
<comment type="catalytic activity">
    <reaction evidence="1">
        <text>ATP + protein L-histidine = ADP + protein N-phospho-L-histidine.</text>
        <dbReference type="EC" id="2.7.13.3"/>
    </reaction>
</comment>
<dbReference type="SMART" id="SM00388">
    <property type="entry name" value="HisKA"/>
    <property type="match status" value="1"/>
</dbReference>
<dbReference type="Proteomes" id="UP000005940">
    <property type="component" value="Chromosome"/>
</dbReference>
<dbReference type="Pfam" id="PF02518">
    <property type="entry name" value="HATPase_c"/>
    <property type="match status" value="1"/>
</dbReference>
<dbReference type="PANTHER" id="PTHR45436:SF5">
    <property type="entry name" value="SENSOR HISTIDINE KINASE TRCS"/>
    <property type="match status" value="1"/>
</dbReference>
<dbReference type="PROSITE" id="PS50109">
    <property type="entry name" value="HIS_KIN"/>
    <property type="match status" value="1"/>
</dbReference>
<dbReference type="EMBL" id="CP029159">
    <property type="protein sequence ID" value="QKM72067.1"/>
    <property type="molecule type" value="Genomic_DNA"/>
</dbReference>
<dbReference type="InterPro" id="IPR036097">
    <property type="entry name" value="HisK_dim/P_sf"/>
</dbReference>
<evidence type="ECO:0000256" key="8">
    <source>
        <dbReference type="ARBA" id="ARBA00022989"/>
    </source>
</evidence>
<evidence type="ECO:0000256" key="4">
    <source>
        <dbReference type="ARBA" id="ARBA00022553"/>
    </source>
</evidence>
<keyword evidence="8 12" id="KW-1133">Transmembrane helix</keyword>